<feature type="compositionally biased region" description="Low complexity" evidence="1">
    <location>
        <begin position="17"/>
        <end position="34"/>
    </location>
</feature>
<comment type="caution">
    <text evidence="2">The sequence shown here is derived from an EMBL/GenBank/DDBJ whole genome shotgun (WGS) entry which is preliminary data.</text>
</comment>
<dbReference type="EMBL" id="BAAAQK010000003">
    <property type="protein sequence ID" value="GAA1833875.1"/>
    <property type="molecule type" value="Genomic_DNA"/>
</dbReference>
<organism evidence="2 3">
    <name type="scientific">Pseudonocardia ailaonensis</name>
    <dbReference type="NCBI Taxonomy" id="367279"/>
    <lineage>
        <taxon>Bacteria</taxon>
        <taxon>Bacillati</taxon>
        <taxon>Actinomycetota</taxon>
        <taxon>Actinomycetes</taxon>
        <taxon>Pseudonocardiales</taxon>
        <taxon>Pseudonocardiaceae</taxon>
        <taxon>Pseudonocardia</taxon>
    </lineage>
</organism>
<evidence type="ECO:0000313" key="2">
    <source>
        <dbReference type="EMBL" id="GAA1833875.1"/>
    </source>
</evidence>
<gene>
    <name evidence="2" type="ORF">GCM10009836_10000</name>
</gene>
<accession>A0ABN2MSA6</accession>
<reference evidence="2 3" key="1">
    <citation type="journal article" date="2019" name="Int. J. Syst. Evol. Microbiol.">
        <title>The Global Catalogue of Microorganisms (GCM) 10K type strain sequencing project: providing services to taxonomists for standard genome sequencing and annotation.</title>
        <authorList>
            <consortium name="The Broad Institute Genomics Platform"/>
            <consortium name="The Broad Institute Genome Sequencing Center for Infectious Disease"/>
            <person name="Wu L."/>
            <person name="Ma J."/>
        </authorList>
    </citation>
    <scope>NUCLEOTIDE SEQUENCE [LARGE SCALE GENOMIC DNA]</scope>
    <source>
        <strain evidence="2 3">JCM 16009</strain>
    </source>
</reference>
<sequence length="106" mass="10937">MPTGHAARRSAARRGAARYGVPAAGARPGAVPGPDLQRARSFPSRRGHALGRAGLVRAEHPFTPFGLHVVVRGVNGDARGAVRPQVELTRMTAPDQGFGGVTGNPA</sequence>
<evidence type="ECO:0000256" key="1">
    <source>
        <dbReference type="SAM" id="MobiDB-lite"/>
    </source>
</evidence>
<proteinExistence type="predicted"/>
<protein>
    <submittedName>
        <fullName evidence="2">Uncharacterized protein</fullName>
    </submittedName>
</protein>
<dbReference type="Proteomes" id="UP001500449">
    <property type="component" value="Unassembled WGS sequence"/>
</dbReference>
<evidence type="ECO:0000313" key="3">
    <source>
        <dbReference type="Proteomes" id="UP001500449"/>
    </source>
</evidence>
<keyword evidence="3" id="KW-1185">Reference proteome</keyword>
<name>A0ABN2MSA6_9PSEU</name>
<feature type="region of interest" description="Disordered" evidence="1">
    <location>
        <begin position="1"/>
        <end position="45"/>
    </location>
</feature>
<feature type="compositionally biased region" description="Basic residues" evidence="1">
    <location>
        <begin position="1"/>
        <end position="16"/>
    </location>
</feature>